<sequence>MRTITLESGRPSGDRSIGAGQPCYVIAEIGINHNGSLEIAKQLIDEAVAAKVDAVKFQKRTPEVCVPRDQWDVMRDTPWGRMTYIDYKRKTEFGMLEYTAIDQYCRERGIDWFASAWDVESVDFLEAFAPCLYKLASASLTDLALIERILHTGRPLMLSTGMSTMQEIDEAISLVAQYDANYPLMVAHSTSAYPCKPEELNLRMVPTLQSAYPNIPIGYSGHETGLSTTVAAVTLGATFVERHFTLDRAMWGSDHAASVEPQGFQRLVRDIRDVETALGDGVKQVYESELGPMKRLRVNINPVYSL</sequence>
<evidence type="ECO:0000259" key="1">
    <source>
        <dbReference type="Pfam" id="PF03102"/>
    </source>
</evidence>
<comment type="caution">
    <text evidence="2">The sequence shown here is derived from an EMBL/GenBank/DDBJ whole genome shotgun (WGS) entry which is preliminary data.</text>
</comment>
<dbReference type="EMBL" id="JBHULN010000024">
    <property type="protein sequence ID" value="MFD2574102.1"/>
    <property type="molecule type" value="Genomic_DNA"/>
</dbReference>
<dbReference type="Gene3D" id="3.20.20.70">
    <property type="entry name" value="Aldolase class I"/>
    <property type="match status" value="1"/>
</dbReference>
<reference evidence="3" key="1">
    <citation type="journal article" date="2019" name="Int. J. Syst. Evol. Microbiol.">
        <title>The Global Catalogue of Microorganisms (GCM) 10K type strain sequencing project: providing services to taxonomists for standard genome sequencing and annotation.</title>
        <authorList>
            <consortium name="The Broad Institute Genomics Platform"/>
            <consortium name="The Broad Institute Genome Sequencing Center for Infectious Disease"/>
            <person name="Wu L."/>
            <person name="Ma J."/>
        </authorList>
    </citation>
    <scope>NUCLEOTIDE SEQUENCE [LARGE SCALE GENOMIC DNA]</scope>
    <source>
        <strain evidence="3">KCTC 42805</strain>
    </source>
</reference>
<dbReference type="Proteomes" id="UP001597469">
    <property type="component" value="Unassembled WGS sequence"/>
</dbReference>
<dbReference type="SUPFAM" id="SSF51569">
    <property type="entry name" value="Aldolase"/>
    <property type="match status" value="1"/>
</dbReference>
<name>A0ABW5MEX3_9BACT</name>
<protein>
    <submittedName>
        <fullName evidence="2">N-acetylneuraminate synthase family protein</fullName>
    </submittedName>
</protein>
<dbReference type="InterPro" id="IPR051690">
    <property type="entry name" value="PseI-like"/>
</dbReference>
<organism evidence="2 3">
    <name type="scientific">Spirosoma soli</name>
    <dbReference type="NCBI Taxonomy" id="1770529"/>
    <lineage>
        <taxon>Bacteria</taxon>
        <taxon>Pseudomonadati</taxon>
        <taxon>Bacteroidota</taxon>
        <taxon>Cytophagia</taxon>
        <taxon>Cytophagales</taxon>
        <taxon>Cytophagaceae</taxon>
        <taxon>Spirosoma</taxon>
    </lineage>
</organism>
<gene>
    <name evidence="2" type="ORF">ACFSUS_25930</name>
</gene>
<proteinExistence type="predicted"/>
<dbReference type="PANTHER" id="PTHR42966">
    <property type="entry name" value="N-ACETYLNEURAMINATE SYNTHASE"/>
    <property type="match status" value="1"/>
</dbReference>
<accession>A0ABW5MEX3</accession>
<keyword evidence="3" id="KW-1185">Reference proteome</keyword>
<dbReference type="InterPro" id="IPR013132">
    <property type="entry name" value="PseI/NeuA/B-like_N"/>
</dbReference>
<dbReference type="PANTHER" id="PTHR42966:SF3">
    <property type="entry name" value="BLR5971 PROTEIN"/>
    <property type="match status" value="1"/>
</dbReference>
<feature type="domain" description="PseI/NeuA/B-like" evidence="1">
    <location>
        <begin position="43"/>
        <end position="283"/>
    </location>
</feature>
<evidence type="ECO:0000313" key="3">
    <source>
        <dbReference type="Proteomes" id="UP001597469"/>
    </source>
</evidence>
<evidence type="ECO:0000313" key="2">
    <source>
        <dbReference type="EMBL" id="MFD2574102.1"/>
    </source>
</evidence>
<dbReference type="InterPro" id="IPR013785">
    <property type="entry name" value="Aldolase_TIM"/>
</dbReference>
<dbReference type="RefSeq" id="WP_381527446.1">
    <property type="nucleotide sequence ID" value="NZ_JBHULN010000024.1"/>
</dbReference>
<dbReference type="Pfam" id="PF03102">
    <property type="entry name" value="NeuB"/>
    <property type="match status" value="1"/>
</dbReference>